<dbReference type="AlphaFoldDB" id="A0A0C9LVZ6"/>
<dbReference type="Proteomes" id="UP000053815">
    <property type="component" value="Unassembled WGS sequence"/>
</dbReference>
<gene>
    <name evidence="2" type="ORF">MAM1_0170d07142</name>
</gene>
<dbReference type="STRING" id="91626.A0A0C9LVZ6"/>
<evidence type="ECO:0000256" key="1">
    <source>
        <dbReference type="SAM" id="MobiDB-lite"/>
    </source>
</evidence>
<reference evidence="2" key="1">
    <citation type="submission" date="2014-09" db="EMBL/GenBank/DDBJ databases">
        <title>Draft genome sequence of an oleaginous Mucoromycotina fungus Mucor ambiguus NBRC6742.</title>
        <authorList>
            <person name="Takeda I."/>
            <person name="Yamane N."/>
            <person name="Morita T."/>
            <person name="Tamano K."/>
            <person name="Machida M."/>
            <person name="Baker S."/>
            <person name="Koike H."/>
        </authorList>
    </citation>
    <scope>NUCLEOTIDE SEQUENCE</scope>
    <source>
        <strain evidence="2">NBRC 6742</strain>
    </source>
</reference>
<evidence type="ECO:0000313" key="3">
    <source>
        <dbReference type="Proteomes" id="UP000053815"/>
    </source>
</evidence>
<evidence type="ECO:0000313" key="2">
    <source>
        <dbReference type="EMBL" id="GAN07640.1"/>
    </source>
</evidence>
<sequence length="230" mass="26739">MNIFQEDGRGGIFDEFGQEASAFVVESSFRLKNLTNLHKYVKNKPVTVEIEEPKDTEMTEAAPRKERTSAYNIYSDEDRRRYFYFIQQKLLKPSQAAKAANVNYETARKWKTAYNKDPEKNIPLKKTNRTPSSKPVSKLNDQHKAHLINFFDENPSGIIKDAVEDLIQHFEGLEIKKSRIAEFMKDECNLSIKVVTRHPKARNSNTTQEARAQFVKEWVQDKGLLYMQNC</sequence>
<dbReference type="EMBL" id="DF836459">
    <property type="protein sequence ID" value="GAN07640.1"/>
    <property type="molecule type" value="Genomic_DNA"/>
</dbReference>
<keyword evidence="3" id="KW-1185">Reference proteome</keyword>
<feature type="region of interest" description="Disordered" evidence="1">
    <location>
        <begin position="118"/>
        <end position="138"/>
    </location>
</feature>
<name>A0A0C9LVZ6_9FUNG</name>
<protein>
    <recommendedName>
        <fullName evidence="4">Homeodomain-like DNA binding domain-containing transcription factor</fullName>
    </recommendedName>
</protein>
<feature type="non-terminal residue" evidence="2">
    <location>
        <position position="230"/>
    </location>
</feature>
<proteinExistence type="predicted"/>
<evidence type="ECO:0008006" key="4">
    <source>
        <dbReference type="Google" id="ProtNLM"/>
    </source>
</evidence>
<organism evidence="2">
    <name type="scientific">Mucor ambiguus</name>
    <dbReference type="NCBI Taxonomy" id="91626"/>
    <lineage>
        <taxon>Eukaryota</taxon>
        <taxon>Fungi</taxon>
        <taxon>Fungi incertae sedis</taxon>
        <taxon>Mucoromycota</taxon>
        <taxon>Mucoromycotina</taxon>
        <taxon>Mucoromycetes</taxon>
        <taxon>Mucorales</taxon>
        <taxon>Mucorineae</taxon>
        <taxon>Mucoraceae</taxon>
        <taxon>Mucor</taxon>
    </lineage>
</organism>
<accession>A0A0C9LVZ6</accession>
<dbReference type="OrthoDB" id="2236419at2759"/>